<dbReference type="EMBL" id="KV453842">
    <property type="protein sequence ID" value="ODV89961.1"/>
    <property type="molecule type" value="Genomic_DNA"/>
</dbReference>
<dbReference type="AlphaFoldDB" id="A0A1E4TDY3"/>
<evidence type="ECO:0000256" key="1">
    <source>
        <dbReference type="SAM" id="MobiDB-lite"/>
    </source>
</evidence>
<feature type="compositionally biased region" description="Polar residues" evidence="1">
    <location>
        <begin position="323"/>
        <end position="333"/>
    </location>
</feature>
<dbReference type="GO" id="GO:0035303">
    <property type="term" value="P:regulation of dephosphorylation"/>
    <property type="evidence" value="ECO:0007669"/>
    <property type="project" value="TreeGrafter"/>
</dbReference>
<gene>
    <name evidence="2" type="ORF">CANCADRAFT_1692</name>
</gene>
<dbReference type="InterPro" id="IPR038511">
    <property type="entry name" value="TAP42/TAP46-like_sf"/>
</dbReference>
<organism evidence="2 3">
    <name type="scientific">Tortispora caseinolytica NRRL Y-17796</name>
    <dbReference type="NCBI Taxonomy" id="767744"/>
    <lineage>
        <taxon>Eukaryota</taxon>
        <taxon>Fungi</taxon>
        <taxon>Dikarya</taxon>
        <taxon>Ascomycota</taxon>
        <taxon>Saccharomycotina</taxon>
        <taxon>Trigonopsidomycetes</taxon>
        <taxon>Trigonopsidales</taxon>
        <taxon>Trigonopsidaceae</taxon>
        <taxon>Tortispora</taxon>
    </lineage>
</organism>
<reference evidence="3" key="1">
    <citation type="submission" date="2016-02" db="EMBL/GenBank/DDBJ databases">
        <title>Comparative genomics of biotechnologically important yeasts.</title>
        <authorList>
            <consortium name="DOE Joint Genome Institute"/>
            <person name="Riley R."/>
            <person name="Haridas S."/>
            <person name="Wolfe K.H."/>
            <person name="Lopes M.R."/>
            <person name="Hittinger C.T."/>
            <person name="Goker M."/>
            <person name="Salamov A."/>
            <person name="Wisecaver J."/>
            <person name="Long T.M."/>
            <person name="Aerts A.L."/>
            <person name="Barry K."/>
            <person name="Choi C."/>
            <person name="Clum A."/>
            <person name="Coughlan A.Y."/>
            <person name="Deshpande S."/>
            <person name="Douglass A.P."/>
            <person name="Hanson S.J."/>
            <person name="Klenk H.-P."/>
            <person name="Labutti K."/>
            <person name="Lapidus A."/>
            <person name="Lindquist E."/>
            <person name="Lipzen A."/>
            <person name="Meier-Kolthoff J.P."/>
            <person name="Ohm R.A."/>
            <person name="Otillar R.P."/>
            <person name="Pangilinan J."/>
            <person name="Peng Y."/>
            <person name="Rokas A."/>
            <person name="Rosa C.A."/>
            <person name="Scheuner C."/>
            <person name="Sibirny A.A."/>
            <person name="Slot J.C."/>
            <person name="Stielow J.B."/>
            <person name="Sun H."/>
            <person name="Kurtzman C.P."/>
            <person name="Blackwell M."/>
            <person name="Jeffries T.W."/>
            <person name="Grigoriev I.V."/>
        </authorList>
    </citation>
    <scope>NUCLEOTIDE SEQUENCE [LARGE SCALE GENOMIC DNA]</scope>
    <source>
        <strain evidence="3">NRRL Y-17796</strain>
    </source>
</reference>
<dbReference type="PANTHER" id="PTHR10933">
    <property type="entry name" value="IMMUNOGLOBULIN-BINDING PROTEIN 1"/>
    <property type="match status" value="1"/>
</dbReference>
<evidence type="ECO:0000313" key="3">
    <source>
        <dbReference type="Proteomes" id="UP000095023"/>
    </source>
</evidence>
<keyword evidence="3" id="KW-1185">Reference proteome</keyword>
<feature type="compositionally biased region" description="Basic and acidic residues" evidence="1">
    <location>
        <begin position="308"/>
        <end position="322"/>
    </location>
</feature>
<feature type="region of interest" description="Disordered" evidence="1">
    <location>
        <begin position="284"/>
        <end position="333"/>
    </location>
</feature>
<dbReference type="GO" id="GO:0009966">
    <property type="term" value="P:regulation of signal transduction"/>
    <property type="evidence" value="ECO:0007669"/>
    <property type="project" value="InterPro"/>
</dbReference>
<evidence type="ECO:0008006" key="4">
    <source>
        <dbReference type="Google" id="ProtNLM"/>
    </source>
</evidence>
<dbReference type="Gene3D" id="1.25.40.540">
    <property type="entry name" value="TAP42-like family"/>
    <property type="match status" value="1"/>
</dbReference>
<protein>
    <recommendedName>
        <fullName evidence="4">TAP42-like protein</fullName>
    </recommendedName>
</protein>
<feature type="compositionally biased region" description="Acidic residues" evidence="1">
    <location>
        <begin position="298"/>
        <end position="307"/>
    </location>
</feature>
<sequence>MEMSLKELFNDCVARYNNITELSPRSEDFIERYNETVKVFDQCIHALRQLSLYSSNEDLEDLSTSDMRYISIYFYRGKIAEMNVDRHVAVNDSMQYFATFLKLAEDYGLVPDSLKKFVEAAKNGSSAETADNFIHPKNPEGRRKNKIEQFRAEKEIRERLKALSMRPHADEDVVRETQIAQIALQVANTLTSIESLRLEKGLIDKKVDVVPQTKNSIDETRLDYESIRRGGPRLPHRGPGPTILESTKHGLMRTLDRDIRRGPDPSTLPTMGIDEYLDIERRRGGILDSQPSQKPEHTDEESEDEDEKTMKEREWDEFKESNPKGSGNTMNNG</sequence>
<dbReference type="PANTHER" id="PTHR10933:SF9">
    <property type="entry name" value="IMMUNOGLOBULIN-BINDING PROTEIN 1"/>
    <property type="match status" value="1"/>
</dbReference>
<dbReference type="Proteomes" id="UP000095023">
    <property type="component" value="Unassembled WGS sequence"/>
</dbReference>
<dbReference type="OrthoDB" id="10261753at2759"/>
<evidence type="ECO:0000313" key="2">
    <source>
        <dbReference type="EMBL" id="ODV89961.1"/>
    </source>
</evidence>
<dbReference type="GO" id="GO:0005829">
    <property type="term" value="C:cytosol"/>
    <property type="evidence" value="ECO:0007669"/>
    <property type="project" value="TreeGrafter"/>
</dbReference>
<dbReference type="Pfam" id="PF04177">
    <property type="entry name" value="TAP42"/>
    <property type="match status" value="1"/>
</dbReference>
<proteinExistence type="predicted"/>
<name>A0A1E4TDY3_9ASCO</name>
<dbReference type="GO" id="GO:0051721">
    <property type="term" value="F:protein phosphatase 2A binding"/>
    <property type="evidence" value="ECO:0007669"/>
    <property type="project" value="TreeGrafter"/>
</dbReference>
<dbReference type="InterPro" id="IPR007304">
    <property type="entry name" value="TAP46-like"/>
</dbReference>
<accession>A0A1E4TDY3</accession>